<feature type="transmembrane region" description="Helical" evidence="1">
    <location>
        <begin position="102"/>
        <end position="124"/>
    </location>
</feature>
<evidence type="ECO:0000313" key="2">
    <source>
        <dbReference type="EMBL" id="KHE42996.1"/>
    </source>
</evidence>
<feature type="transmembrane region" description="Helical" evidence="1">
    <location>
        <begin position="201"/>
        <end position="222"/>
    </location>
</feature>
<feature type="transmembrane region" description="Helical" evidence="1">
    <location>
        <begin position="170"/>
        <end position="195"/>
    </location>
</feature>
<sequence>MELYIQIIFVLALAKFCLKAAMTGRFWTMACYAFFAALVSLALYPTVIEQPATVITNLLADRELVTDGAVLTTTEAILGIFVSVFLLSNYFKPKGQRRKSVFVLKVVPGILWIFAVAYFELLFFRQRVGADFGATAAIYAGIVFAVVLLAAGFIHLFVRHESMKLELKIMLNMGILLIGLLVNASAADSTVVYATVSNVEWGALAALTAGTACFFLLGLLLSKINFKKLINRHN</sequence>
<organism evidence="2 3">
    <name type="scientific">Alistipes inops</name>
    <dbReference type="NCBI Taxonomy" id="1501391"/>
    <lineage>
        <taxon>Bacteria</taxon>
        <taxon>Pseudomonadati</taxon>
        <taxon>Bacteroidota</taxon>
        <taxon>Bacteroidia</taxon>
        <taxon>Bacteroidales</taxon>
        <taxon>Rikenellaceae</taxon>
        <taxon>Alistipes</taxon>
    </lineage>
</organism>
<name>A0ABR4YL65_9BACT</name>
<keyword evidence="1" id="KW-0472">Membrane</keyword>
<protein>
    <recommendedName>
        <fullName evidence="4">Beta-carotene 15,15'-monooxygenase</fullName>
    </recommendedName>
</protein>
<dbReference type="RefSeq" id="WP_022063481.1">
    <property type="nucleotide sequence ID" value="NZ_JRGF01000001.1"/>
</dbReference>
<accession>A0ABR4YL65</accession>
<reference evidence="2 3" key="1">
    <citation type="submission" date="2014-09" db="EMBL/GenBank/DDBJ databases">
        <title>Alistipes sp. 627, sp. nov., a novel member of the family Rikenellaceae isolated from human faeces.</title>
        <authorList>
            <person name="Shkoporov A.N."/>
            <person name="Chaplin A.V."/>
            <person name="Motuzova O.V."/>
            <person name="Kafarskaia L.I."/>
            <person name="Khokhlova E.V."/>
            <person name="Efimov B.A."/>
        </authorList>
    </citation>
    <scope>NUCLEOTIDE SEQUENCE [LARGE SCALE GENOMIC DNA]</scope>
    <source>
        <strain evidence="2 3">627</strain>
    </source>
</reference>
<keyword evidence="1" id="KW-0812">Transmembrane</keyword>
<dbReference type="EMBL" id="JRGF01000001">
    <property type="protein sequence ID" value="KHE42996.1"/>
    <property type="molecule type" value="Genomic_DNA"/>
</dbReference>
<comment type="caution">
    <text evidence="2">The sequence shown here is derived from an EMBL/GenBank/DDBJ whole genome shotgun (WGS) entry which is preliminary data.</text>
</comment>
<keyword evidence="1" id="KW-1133">Transmembrane helix</keyword>
<gene>
    <name evidence="2" type="ORF">LG35_00610</name>
</gene>
<evidence type="ECO:0000256" key="1">
    <source>
        <dbReference type="SAM" id="Phobius"/>
    </source>
</evidence>
<feature type="transmembrane region" description="Helical" evidence="1">
    <location>
        <begin position="68"/>
        <end position="90"/>
    </location>
</feature>
<dbReference type="Proteomes" id="UP000030889">
    <property type="component" value="Unassembled WGS sequence"/>
</dbReference>
<feature type="transmembrane region" description="Helical" evidence="1">
    <location>
        <begin position="29"/>
        <end position="48"/>
    </location>
</feature>
<proteinExistence type="predicted"/>
<keyword evidence="3" id="KW-1185">Reference proteome</keyword>
<feature type="transmembrane region" description="Helical" evidence="1">
    <location>
        <begin position="136"/>
        <end position="158"/>
    </location>
</feature>
<evidence type="ECO:0008006" key="4">
    <source>
        <dbReference type="Google" id="ProtNLM"/>
    </source>
</evidence>
<evidence type="ECO:0000313" key="3">
    <source>
        <dbReference type="Proteomes" id="UP000030889"/>
    </source>
</evidence>